<accession>A0ABY6KTT2</accession>
<evidence type="ECO:0000313" key="2">
    <source>
        <dbReference type="Proteomes" id="UP001235939"/>
    </source>
</evidence>
<dbReference type="Proteomes" id="UP001235939">
    <property type="component" value="Chromosome 07"/>
</dbReference>
<sequence>MDRIFTLFSEHHALQWLKTIKNPSGRLFRWRLRLSNYEYEVRYIKGAQQYETYILSRNYFCGFLDASLIKSHQPSPSGDPNLTIDHNGLHTISRRVTFIASQVNKEYIEVTSMALDQVTSPDISPSDIFRLMLLRLQAENNLPTCGGVYDLD</sequence>
<reference evidence="1 2" key="1">
    <citation type="submission" date="2022-01" db="EMBL/GenBank/DDBJ databases">
        <title>A chromosomal length assembly of Cordylochernes scorpioides.</title>
        <authorList>
            <person name="Zeh D."/>
            <person name="Zeh J."/>
        </authorList>
    </citation>
    <scope>NUCLEOTIDE SEQUENCE [LARGE SCALE GENOMIC DNA]</scope>
    <source>
        <strain evidence="1">IN4F17</strain>
        <tissue evidence="1">Whole Body</tissue>
    </source>
</reference>
<proteinExistence type="predicted"/>
<keyword evidence="2" id="KW-1185">Reference proteome</keyword>
<feature type="non-terminal residue" evidence="1">
    <location>
        <position position="1"/>
    </location>
</feature>
<organism evidence="1 2">
    <name type="scientific">Cordylochernes scorpioides</name>
    <dbReference type="NCBI Taxonomy" id="51811"/>
    <lineage>
        <taxon>Eukaryota</taxon>
        <taxon>Metazoa</taxon>
        <taxon>Ecdysozoa</taxon>
        <taxon>Arthropoda</taxon>
        <taxon>Chelicerata</taxon>
        <taxon>Arachnida</taxon>
        <taxon>Pseudoscorpiones</taxon>
        <taxon>Cheliferoidea</taxon>
        <taxon>Chernetidae</taxon>
        <taxon>Cordylochernes</taxon>
    </lineage>
</organism>
<evidence type="ECO:0000313" key="1">
    <source>
        <dbReference type="EMBL" id="UYV70500.1"/>
    </source>
</evidence>
<dbReference type="EMBL" id="CP092869">
    <property type="protein sequence ID" value="UYV70500.1"/>
    <property type="molecule type" value="Genomic_DNA"/>
</dbReference>
<protein>
    <submittedName>
        <fullName evidence="1">Uncharacterized protein</fullName>
    </submittedName>
</protein>
<name>A0ABY6KTT2_9ARAC</name>
<gene>
    <name evidence="1" type="ORF">LAZ67_7003346</name>
</gene>